<dbReference type="Proteomes" id="UP000790377">
    <property type="component" value="Unassembled WGS sequence"/>
</dbReference>
<accession>A0ACB7ZPE8</accession>
<gene>
    <name evidence="1" type="ORF">BJ138DRAFT_1108007</name>
</gene>
<organism evidence="1 2">
    <name type="scientific">Hygrophoropsis aurantiaca</name>
    <dbReference type="NCBI Taxonomy" id="72124"/>
    <lineage>
        <taxon>Eukaryota</taxon>
        <taxon>Fungi</taxon>
        <taxon>Dikarya</taxon>
        <taxon>Basidiomycota</taxon>
        <taxon>Agaricomycotina</taxon>
        <taxon>Agaricomycetes</taxon>
        <taxon>Agaricomycetidae</taxon>
        <taxon>Boletales</taxon>
        <taxon>Coniophorineae</taxon>
        <taxon>Hygrophoropsidaceae</taxon>
        <taxon>Hygrophoropsis</taxon>
    </lineage>
</organism>
<protein>
    <submittedName>
        <fullName evidence="1">Uncharacterized protein</fullName>
    </submittedName>
</protein>
<evidence type="ECO:0000313" key="1">
    <source>
        <dbReference type="EMBL" id="KAH7903051.1"/>
    </source>
</evidence>
<keyword evidence="2" id="KW-1185">Reference proteome</keyword>
<reference evidence="1" key="1">
    <citation type="journal article" date="2021" name="New Phytol.">
        <title>Evolutionary innovations through gain and loss of genes in the ectomycorrhizal Boletales.</title>
        <authorList>
            <person name="Wu G."/>
            <person name="Miyauchi S."/>
            <person name="Morin E."/>
            <person name="Kuo A."/>
            <person name="Drula E."/>
            <person name="Varga T."/>
            <person name="Kohler A."/>
            <person name="Feng B."/>
            <person name="Cao Y."/>
            <person name="Lipzen A."/>
            <person name="Daum C."/>
            <person name="Hundley H."/>
            <person name="Pangilinan J."/>
            <person name="Johnson J."/>
            <person name="Barry K."/>
            <person name="LaButti K."/>
            <person name="Ng V."/>
            <person name="Ahrendt S."/>
            <person name="Min B."/>
            <person name="Choi I.G."/>
            <person name="Park H."/>
            <person name="Plett J.M."/>
            <person name="Magnuson J."/>
            <person name="Spatafora J.W."/>
            <person name="Nagy L.G."/>
            <person name="Henrissat B."/>
            <person name="Grigoriev I.V."/>
            <person name="Yang Z.L."/>
            <person name="Xu J."/>
            <person name="Martin F.M."/>
        </authorList>
    </citation>
    <scope>NUCLEOTIDE SEQUENCE</scope>
    <source>
        <strain evidence="1">ATCC 28755</strain>
    </source>
</reference>
<proteinExistence type="predicted"/>
<comment type="caution">
    <text evidence="1">The sequence shown here is derived from an EMBL/GenBank/DDBJ whole genome shotgun (WGS) entry which is preliminary data.</text>
</comment>
<name>A0ACB7ZPE8_9AGAM</name>
<sequence>MACTLRQKMTIHPTRNVNLQEIVSPNGYGATLFVPALARFIVQYNNPQLSPQQIEERAADIHFPFDLLPIYHRIKYWNEEIYGHETMDSIHAQPATRENDGSIIKHARFDTALVNVRPNVVGINATHQNRLQGTRVGQVRVIFSLPKSAIERFFTPSHPPPRHLAYTEWFSKFAMTPERNTGMYKVKRATRDGDRLASIVPISLIQRSVHLLPKWGGSVPRNWSSDNVLEECSVFYLNPFKDAHTYFNLVI</sequence>
<dbReference type="EMBL" id="MU269270">
    <property type="protein sequence ID" value="KAH7903051.1"/>
    <property type="molecule type" value="Genomic_DNA"/>
</dbReference>
<evidence type="ECO:0000313" key="2">
    <source>
        <dbReference type="Proteomes" id="UP000790377"/>
    </source>
</evidence>